<feature type="compositionally biased region" description="Basic and acidic residues" evidence="2">
    <location>
        <begin position="86"/>
        <end position="103"/>
    </location>
</feature>
<feature type="region of interest" description="Disordered" evidence="2">
    <location>
        <begin position="360"/>
        <end position="379"/>
    </location>
</feature>
<dbReference type="AlphaFoldDB" id="A0A176WGH3"/>
<keyword evidence="1" id="KW-0175">Coiled coil</keyword>
<dbReference type="EMBL" id="LVLJ01000878">
    <property type="protein sequence ID" value="OAE32227.1"/>
    <property type="molecule type" value="Genomic_DNA"/>
</dbReference>
<evidence type="ECO:0000313" key="3">
    <source>
        <dbReference type="EMBL" id="OAE32227.1"/>
    </source>
</evidence>
<evidence type="ECO:0000313" key="4">
    <source>
        <dbReference type="Proteomes" id="UP000077202"/>
    </source>
</evidence>
<evidence type="ECO:0000256" key="1">
    <source>
        <dbReference type="SAM" id="Coils"/>
    </source>
</evidence>
<dbReference type="Proteomes" id="UP000077202">
    <property type="component" value="Unassembled WGS sequence"/>
</dbReference>
<reference evidence="3" key="1">
    <citation type="submission" date="2016-03" db="EMBL/GenBank/DDBJ databases">
        <title>Mechanisms controlling the formation of the plant cell surface in tip-growing cells are functionally conserved among land plants.</title>
        <authorList>
            <person name="Honkanen S."/>
            <person name="Jones V.A."/>
            <person name="Morieri G."/>
            <person name="Champion C."/>
            <person name="Hetherington A.J."/>
            <person name="Kelly S."/>
            <person name="Saint-Marcoux D."/>
            <person name="Proust H."/>
            <person name="Prescott H."/>
            <person name="Dolan L."/>
        </authorList>
    </citation>
    <scope>NUCLEOTIDE SEQUENCE [LARGE SCALE GENOMIC DNA]</scope>
    <source>
        <tissue evidence="3">Whole gametophyte</tissue>
    </source>
</reference>
<gene>
    <name evidence="3" type="ORF">AXG93_4525s1080</name>
</gene>
<feature type="compositionally biased region" description="Polar residues" evidence="2">
    <location>
        <begin position="364"/>
        <end position="379"/>
    </location>
</feature>
<name>A0A176WGH3_MARPO</name>
<proteinExistence type="predicted"/>
<sequence length="379" mass="42092">MRVQRPVPTKLKTANVQARTKMKAWRLIITDDSSIKSSVAALQGRLTLAEWAELEADVAETEEEGPSERNLLPSEWRSSVALEGNAPKEVEEKESDKEEETLRRNPGPSAEAGMYTSLRKKSLEVLTVSCAMQAGGSFTPNLDGKLEKYAGPSDVESYVELVHNMMRVKMAAATITVEQVESLAVERAAAKALLEEKEGKTGIETFKRATIDLRDRLKASRVTFNEESHRVDVLTKDLAKRDRVHVAALAAKSKELAECEVVRSSELELLDKLEANCNEMRLQQSAAEEQLGEIEEQKWLQLRNLEHQVTAMIACFVGGQRQLAWKLDLFLFGLDEMKENLELELPAVLRRLGLDRNSADAVTVGSSGDASVCSSRHSE</sequence>
<comment type="caution">
    <text evidence="3">The sequence shown here is derived from an EMBL/GenBank/DDBJ whole genome shotgun (WGS) entry which is preliminary data.</text>
</comment>
<keyword evidence="4" id="KW-1185">Reference proteome</keyword>
<evidence type="ECO:0000256" key="2">
    <source>
        <dbReference type="SAM" id="MobiDB-lite"/>
    </source>
</evidence>
<feature type="region of interest" description="Disordered" evidence="2">
    <location>
        <begin position="57"/>
        <end position="114"/>
    </location>
</feature>
<organism evidence="3 4">
    <name type="scientific">Marchantia polymorpha subsp. ruderalis</name>
    <dbReference type="NCBI Taxonomy" id="1480154"/>
    <lineage>
        <taxon>Eukaryota</taxon>
        <taxon>Viridiplantae</taxon>
        <taxon>Streptophyta</taxon>
        <taxon>Embryophyta</taxon>
        <taxon>Marchantiophyta</taxon>
        <taxon>Marchantiopsida</taxon>
        <taxon>Marchantiidae</taxon>
        <taxon>Marchantiales</taxon>
        <taxon>Marchantiaceae</taxon>
        <taxon>Marchantia</taxon>
    </lineage>
</organism>
<accession>A0A176WGH3</accession>
<protein>
    <submittedName>
        <fullName evidence="3">Uncharacterized protein</fullName>
    </submittedName>
</protein>
<feature type="coiled-coil region" evidence="1">
    <location>
        <begin position="263"/>
        <end position="297"/>
    </location>
</feature>